<proteinExistence type="predicted"/>
<sequence length="44" mass="5135">MLMSHLYCDHADGLRLIKEAPRILVSEPELRAAQKDRIRYLPSQ</sequence>
<accession>A0A448UTA9</accession>
<dbReference type="InterPro" id="IPR036866">
    <property type="entry name" value="RibonucZ/Hydroxyglut_hydro"/>
</dbReference>
<protein>
    <submittedName>
        <fullName evidence="1">Uncharacterized protein</fullName>
    </submittedName>
</protein>
<name>A0A448UTA9_9MICC</name>
<dbReference type="Gene3D" id="3.60.15.10">
    <property type="entry name" value="Ribonuclease Z/Hydroxyacylglutathione hydrolase-like"/>
    <property type="match status" value="1"/>
</dbReference>
<dbReference type="EMBL" id="LR134521">
    <property type="protein sequence ID" value="VEJ29142.1"/>
    <property type="molecule type" value="Genomic_DNA"/>
</dbReference>
<dbReference type="Proteomes" id="UP000270988">
    <property type="component" value="Chromosome"/>
</dbReference>
<evidence type="ECO:0000313" key="1">
    <source>
        <dbReference type="EMBL" id="VEJ29142.1"/>
    </source>
</evidence>
<evidence type="ECO:0000313" key="2">
    <source>
        <dbReference type="Proteomes" id="UP000270988"/>
    </source>
</evidence>
<organism evidence="1 2">
    <name type="scientific">Rothia dentocariosa</name>
    <dbReference type="NCBI Taxonomy" id="2047"/>
    <lineage>
        <taxon>Bacteria</taxon>
        <taxon>Bacillati</taxon>
        <taxon>Actinomycetota</taxon>
        <taxon>Actinomycetes</taxon>
        <taxon>Micrococcales</taxon>
        <taxon>Micrococcaceae</taxon>
        <taxon>Rothia</taxon>
    </lineage>
</organism>
<reference evidence="1 2" key="1">
    <citation type="submission" date="2018-12" db="EMBL/GenBank/DDBJ databases">
        <authorList>
            <consortium name="Pathogen Informatics"/>
        </authorList>
    </citation>
    <scope>NUCLEOTIDE SEQUENCE [LARGE SCALE GENOMIC DNA]</scope>
    <source>
        <strain evidence="1 2">NCTC10918</strain>
    </source>
</reference>
<gene>
    <name evidence="1" type="ORF">NCTC10918_00387</name>
</gene>
<dbReference type="AlphaFoldDB" id="A0A448UTA9"/>